<comment type="subcellular location">
    <subcellularLocation>
        <location evidence="1">Nucleus</location>
    </subcellularLocation>
</comment>
<evidence type="ECO:0000256" key="6">
    <source>
        <dbReference type="SAM" id="MobiDB-lite"/>
    </source>
</evidence>
<accession>A0A364KR99</accession>
<dbReference type="GeneID" id="63791308"/>
<sequence>MRITRAKTAGSGFTTSEALTNIIGLLSRSSAHHGGVHSSVETGPEQPAIPGDFRSSPHLTAELMSQGCLADPQSNEDPNLAVHQNDTKSALEISCGASTTVDAAWITDLGLTPVVLDYLLDKFRGMASYFPFVQLSETWTAALMAENRPFLLLAAVAAASSKHCHLQDALTRQFKESLSKRVVMAGEKDIDLLQGLLVHLAWFQFHFIPGSQQDYLYVQIAISMVIDLHLDQEAADLLGQRTNLGNIYTREACRAYLGCYYISGIITMSSGRPNNLQYHKNMLSCAVMLQQKPEFETDLLIHPVTKVLQFAEEVCETYRSEGLHGPCLYIHAERFTTRLEDWWSSLSTDLRNTG</sequence>
<evidence type="ECO:0000256" key="4">
    <source>
        <dbReference type="ARBA" id="ARBA00023163"/>
    </source>
</evidence>
<evidence type="ECO:0000313" key="7">
    <source>
        <dbReference type="EMBL" id="RAO66079.1"/>
    </source>
</evidence>
<keyword evidence="8" id="KW-1185">Reference proteome</keyword>
<dbReference type="OrthoDB" id="5424793at2759"/>
<dbReference type="CDD" id="cd12148">
    <property type="entry name" value="fungal_TF_MHR"/>
    <property type="match status" value="1"/>
</dbReference>
<evidence type="ECO:0000256" key="3">
    <source>
        <dbReference type="ARBA" id="ARBA00023125"/>
    </source>
</evidence>
<comment type="caution">
    <text evidence="7">The sequence shown here is derived from an EMBL/GenBank/DDBJ whole genome shotgun (WGS) entry which is preliminary data.</text>
</comment>
<dbReference type="AlphaFoldDB" id="A0A364KR99"/>
<dbReference type="GO" id="GO:0000981">
    <property type="term" value="F:DNA-binding transcription factor activity, RNA polymerase II-specific"/>
    <property type="evidence" value="ECO:0007669"/>
    <property type="project" value="TreeGrafter"/>
</dbReference>
<evidence type="ECO:0000313" key="8">
    <source>
        <dbReference type="Proteomes" id="UP000249363"/>
    </source>
</evidence>
<organism evidence="7 8">
    <name type="scientific">Talaromyces amestolkiae</name>
    <dbReference type="NCBI Taxonomy" id="1196081"/>
    <lineage>
        <taxon>Eukaryota</taxon>
        <taxon>Fungi</taxon>
        <taxon>Dikarya</taxon>
        <taxon>Ascomycota</taxon>
        <taxon>Pezizomycotina</taxon>
        <taxon>Eurotiomycetes</taxon>
        <taxon>Eurotiomycetidae</taxon>
        <taxon>Eurotiales</taxon>
        <taxon>Trichocomaceae</taxon>
        <taxon>Talaromyces</taxon>
        <taxon>Talaromyces sect. Talaromyces</taxon>
    </lineage>
</organism>
<evidence type="ECO:0000256" key="5">
    <source>
        <dbReference type="ARBA" id="ARBA00023242"/>
    </source>
</evidence>
<dbReference type="Proteomes" id="UP000249363">
    <property type="component" value="Unassembled WGS sequence"/>
</dbReference>
<dbReference type="PANTHER" id="PTHR31845:SF10">
    <property type="entry name" value="ZN(II)2CYS6 TRANSCRIPTION FACTOR (EUROFUNG)"/>
    <property type="match status" value="1"/>
</dbReference>
<dbReference type="RefSeq" id="XP_040730596.1">
    <property type="nucleotide sequence ID" value="XM_040874199.1"/>
</dbReference>
<dbReference type="GO" id="GO:0005634">
    <property type="term" value="C:nucleus"/>
    <property type="evidence" value="ECO:0007669"/>
    <property type="project" value="UniProtKB-SubCell"/>
</dbReference>
<dbReference type="InterPro" id="IPR051089">
    <property type="entry name" value="prtT"/>
</dbReference>
<gene>
    <name evidence="7" type="ORF">BHQ10_002091</name>
</gene>
<evidence type="ECO:0008006" key="9">
    <source>
        <dbReference type="Google" id="ProtNLM"/>
    </source>
</evidence>
<dbReference type="STRING" id="1196081.A0A364KR99"/>
<evidence type="ECO:0000256" key="2">
    <source>
        <dbReference type="ARBA" id="ARBA00023015"/>
    </source>
</evidence>
<dbReference type="GO" id="GO:0000976">
    <property type="term" value="F:transcription cis-regulatory region binding"/>
    <property type="evidence" value="ECO:0007669"/>
    <property type="project" value="TreeGrafter"/>
</dbReference>
<protein>
    <recommendedName>
        <fullName evidence="9">Transcription factor domain-containing protein</fullName>
    </recommendedName>
</protein>
<keyword evidence="3" id="KW-0238">DNA-binding</keyword>
<feature type="region of interest" description="Disordered" evidence="6">
    <location>
        <begin position="33"/>
        <end position="56"/>
    </location>
</feature>
<keyword evidence="5" id="KW-0539">Nucleus</keyword>
<reference evidence="7 8" key="1">
    <citation type="journal article" date="2017" name="Biotechnol. Biofuels">
        <title>Differential beta-glucosidase expression as a function of carbon source availability in Talaromyces amestolkiae: a genomic and proteomic approach.</title>
        <authorList>
            <person name="de Eugenio L.I."/>
            <person name="Mendez-Liter J.A."/>
            <person name="Nieto-Dominguez M."/>
            <person name="Alonso L."/>
            <person name="Gil-Munoz J."/>
            <person name="Barriuso J."/>
            <person name="Prieto A."/>
            <person name="Martinez M.J."/>
        </authorList>
    </citation>
    <scope>NUCLEOTIDE SEQUENCE [LARGE SCALE GENOMIC DNA]</scope>
    <source>
        <strain evidence="7 8">CIB</strain>
    </source>
</reference>
<proteinExistence type="predicted"/>
<keyword evidence="4" id="KW-0804">Transcription</keyword>
<dbReference type="EMBL" id="MIKG01000003">
    <property type="protein sequence ID" value="RAO66079.1"/>
    <property type="molecule type" value="Genomic_DNA"/>
</dbReference>
<evidence type="ECO:0000256" key="1">
    <source>
        <dbReference type="ARBA" id="ARBA00004123"/>
    </source>
</evidence>
<name>A0A364KR99_TALAM</name>
<dbReference type="PANTHER" id="PTHR31845">
    <property type="entry name" value="FINGER DOMAIN PROTEIN, PUTATIVE-RELATED"/>
    <property type="match status" value="1"/>
</dbReference>
<keyword evidence="2" id="KW-0805">Transcription regulation</keyword>